<sequence length="48" mass="5573">RRDQTVTWLGLDYFFDYGLPNVFFHVTTAYAILRHNGVPVGKRDFLGV</sequence>
<reference evidence="1 2" key="1">
    <citation type="journal article" date="2018" name="Aquat. Microb. Ecol.">
        <title>Gammaproteobacterial methanotrophs dominate.</title>
        <authorList>
            <person name="Rissanen A.J."/>
            <person name="Saarenheimo J."/>
            <person name="Tiirola M."/>
            <person name="Peura S."/>
            <person name="Aalto S.L."/>
            <person name="Karvinen A."/>
            <person name="Nykanen H."/>
        </authorList>
    </citation>
    <scope>NUCLEOTIDE SEQUENCE [LARGE SCALE GENOMIC DNA]</scope>
    <source>
        <strain evidence="1">AMbin10</strain>
    </source>
</reference>
<dbReference type="SUPFAM" id="SSF109854">
    <property type="entry name" value="DinB/YfiT-like putative metalloenzymes"/>
    <property type="match status" value="1"/>
</dbReference>
<evidence type="ECO:0000313" key="1">
    <source>
        <dbReference type="EMBL" id="PZN86334.1"/>
    </source>
</evidence>
<dbReference type="Pfam" id="PF09351">
    <property type="entry name" value="DUF1993"/>
    <property type="match status" value="1"/>
</dbReference>
<dbReference type="Gene3D" id="1.20.120.450">
    <property type="entry name" value="dinb family like domain"/>
    <property type="match status" value="1"/>
</dbReference>
<gene>
    <name evidence="1" type="ORF">DM484_00915</name>
</gene>
<dbReference type="InterPro" id="IPR034660">
    <property type="entry name" value="DinB/YfiT-like"/>
</dbReference>
<dbReference type="EMBL" id="QJPH01000085">
    <property type="protein sequence ID" value="PZN86334.1"/>
    <property type="molecule type" value="Genomic_DNA"/>
</dbReference>
<feature type="non-terminal residue" evidence="1">
    <location>
        <position position="1"/>
    </location>
</feature>
<organism evidence="1 2">
    <name type="scientific">Candidatus Methylumidiphilus alinenensis</name>
    <dbReference type="NCBI Taxonomy" id="2202197"/>
    <lineage>
        <taxon>Bacteria</taxon>
        <taxon>Pseudomonadati</taxon>
        <taxon>Pseudomonadota</taxon>
        <taxon>Gammaproteobacteria</taxon>
        <taxon>Methylococcales</taxon>
        <taxon>Candidatus Methylumidiphilus</taxon>
    </lineage>
</organism>
<proteinExistence type="predicted"/>
<accession>A0A2W4TPI9</accession>
<dbReference type="Proteomes" id="UP000249396">
    <property type="component" value="Unassembled WGS sequence"/>
</dbReference>
<dbReference type="PANTHER" id="PTHR36922">
    <property type="entry name" value="BLL2446 PROTEIN"/>
    <property type="match status" value="1"/>
</dbReference>
<dbReference type="InterPro" id="IPR018531">
    <property type="entry name" value="DUF1993"/>
</dbReference>
<evidence type="ECO:0000313" key="2">
    <source>
        <dbReference type="Proteomes" id="UP000249396"/>
    </source>
</evidence>
<dbReference type="PANTHER" id="PTHR36922:SF1">
    <property type="entry name" value="DUF1993 DOMAIN-CONTAINING PROTEIN"/>
    <property type="match status" value="1"/>
</dbReference>
<protein>
    <submittedName>
        <fullName evidence="1">DUF1993 domain-containing protein</fullName>
    </submittedName>
</protein>
<dbReference type="AlphaFoldDB" id="A0A2W4TPI9"/>
<name>A0A2W4TPI9_9GAMM</name>
<comment type="caution">
    <text evidence="1">The sequence shown here is derived from an EMBL/GenBank/DDBJ whole genome shotgun (WGS) entry which is preliminary data.</text>
</comment>